<dbReference type="Pfam" id="PF04380">
    <property type="entry name" value="BMFP"/>
    <property type="match status" value="1"/>
</dbReference>
<dbReference type="AlphaFoldDB" id="A0A382DTH1"/>
<dbReference type="PANTHER" id="PTHR38040:SF1">
    <property type="entry name" value="UBIQUINONE BIOSYNTHESIS ACCESSORY FACTOR UBIK"/>
    <property type="match status" value="1"/>
</dbReference>
<evidence type="ECO:0008006" key="2">
    <source>
        <dbReference type="Google" id="ProtNLM"/>
    </source>
</evidence>
<dbReference type="PANTHER" id="PTHR38040">
    <property type="entry name" value="UBIQUINONE BIOSYNTHESIS ACCESSORY FACTOR UBIK"/>
    <property type="match status" value="1"/>
</dbReference>
<dbReference type="HAMAP" id="MF_02216">
    <property type="entry name" value="UbiK"/>
    <property type="match status" value="1"/>
</dbReference>
<organism evidence="1">
    <name type="scientific">marine metagenome</name>
    <dbReference type="NCBI Taxonomy" id="408172"/>
    <lineage>
        <taxon>unclassified sequences</taxon>
        <taxon>metagenomes</taxon>
        <taxon>ecological metagenomes</taxon>
    </lineage>
</organism>
<proteinExistence type="inferred from homology"/>
<dbReference type="GO" id="GO:0005829">
    <property type="term" value="C:cytosol"/>
    <property type="evidence" value="ECO:0007669"/>
    <property type="project" value="TreeGrafter"/>
</dbReference>
<name>A0A382DTH1_9ZZZZ</name>
<dbReference type="EMBL" id="UINC01040916">
    <property type="protein sequence ID" value="SVB41459.1"/>
    <property type="molecule type" value="Genomic_DNA"/>
</dbReference>
<accession>A0A382DTH1</accession>
<gene>
    <name evidence="1" type="ORF">METZ01_LOCUS194313</name>
</gene>
<protein>
    <recommendedName>
        <fullName evidence="2">Ubiquinone biosynthesis accessory factor UbiK</fullName>
    </recommendedName>
</protein>
<reference evidence="1" key="1">
    <citation type="submission" date="2018-05" db="EMBL/GenBank/DDBJ databases">
        <authorList>
            <person name="Lanie J.A."/>
            <person name="Ng W.-L."/>
            <person name="Kazmierczak K.M."/>
            <person name="Andrzejewski T.M."/>
            <person name="Davidsen T.M."/>
            <person name="Wayne K.J."/>
            <person name="Tettelin H."/>
            <person name="Glass J.I."/>
            <person name="Rusch D."/>
            <person name="Podicherti R."/>
            <person name="Tsui H.-C.T."/>
            <person name="Winkler M.E."/>
        </authorList>
    </citation>
    <scope>NUCLEOTIDE SEQUENCE</scope>
</reference>
<dbReference type="InterPro" id="IPR007475">
    <property type="entry name" value="UbiK"/>
</dbReference>
<sequence>MFKEKIEMIISDITKILPEDLNVLKDDIEKNLRATLNVTFSKMDLVTREEFDIQASLLSRTREKLEGLQEKLSALEEQLEKNNPDS</sequence>
<evidence type="ECO:0000313" key="1">
    <source>
        <dbReference type="EMBL" id="SVB41459.1"/>
    </source>
</evidence>